<feature type="transmembrane region" description="Helical" evidence="1">
    <location>
        <begin position="66"/>
        <end position="90"/>
    </location>
</feature>
<protein>
    <recommendedName>
        <fullName evidence="4">Transmembrane protein</fullName>
    </recommendedName>
</protein>
<evidence type="ECO:0000256" key="1">
    <source>
        <dbReference type="SAM" id="Phobius"/>
    </source>
</evidence>
<evidence type="ECO:0008006" key="4">
    <source>
        <dbReference type="Google" id="ProtNLM"/>
    </source>
</evidence>
<keyword evidence="1" id="KW-1133">Transmembrane helix</keyword>
<reference evidence="2" key="1">
    <citation type="submission" date="2020-11" db="EMBL/GenBank/DDBJ databases">
        <authorList>
            <consortium name="DOE Joint Genome Institute"/>
            <person name="Ahrendt S."/>
            <person name="Riley R."/>
            <person name="Andreopoulos W."/>
            <person name="Labutti K."/>
            <person name="Pangilinan J."/>
            <person name="Ruiz-Duenas F.J."/>
            <person name="Barrasa J.M."/>
            <person name="Sanchez-Garcia M."/>
            <person name="Camarero S."/>
            <person name="Miyauchi S."/>
            <person name="Serrano A."/>
            <person name="Linde D."/>
            <person name="Babiker R."/>
            <person name="Drula E."/>
            <person name="Ayuso-Fernandez I."/>
            <person name="Pacheco R."/>
            <person name="Padilla G."/>
            <person name="Ferreira P."/>
            <person name="Barriuso J."/>
            <person name="Kellner H."/>
            <person name="Castanera R."/>
            <person name="Alfaro M."/>
            <person name="Ramirez L."/>
            <person name="Pisabarro A.G."/>
            <person name="Kuo A."/>
            <person name="Tritt A."/>
            <person name="Lipzen A."/>
            <person name="He G."/>
            <person name="Yan M."/>
            <person name="Ng V."/>
            <person name="Cullen D."/>
            <person name="Martin F."/>
            <person name="Rosso M.-N."/>
            <person name="Henrissat B."/>
            <person name="Hibbett D."/>
            <person name="Martinez A.T."/>
            <person name="Grigoriev I.V."/>
        </authorList>
    </citation>
    <scope>NUCLEOTIDE SEQUENCE</scope>
    <source>
        <strain evidence="2">CBS 506.95</strain>
    </source>
</reference>
<organism evidence="2 3">
    <name type="scientific">Crepidotus variabilis</name>
    <dbReference type="NCBI Taxonomy" id="179855"/>
    <lineage>
        <taxon>Eukaryota</taxon>
        <taxon>Fungi</taxon>
        <taxon>Dikarya</taxon>
        <taxon>Basidiomycota</taxon>
        <taxon>Agaricomycotina</taxon>
        <taxon>Agaricomycetes</taxon>
        <taxon>Agaricomycetidae</taxon>
        <taxon>Agaricales</taxon>
        <taxon>Agaricineae</taxon>
        <taxon>Crepidotaceae</taxon>
        <taxon>Crepidotus</taxon>
    </lineage>
</organism>
<keyword evidence="1" id="KW-0812">Transmembrane</keyword>
<keyword evidence="3" id="KW-1185">Reference proteome</keyword>
<comment type="caution">
    <text evidence="2">The sequence shown here is derived from an EMBL/GenBank/DDBJ whole genome shotgun (WGS) entry which is preliminary data.</text>
</comment>
<gene>
    <name evidence="2" type="ORF">CPB83DRAFT_895793</name>
</gene>
<evidence type="ECO:0000313" key="2">
    <source>
        <dbReference type="EMBL" id="KAF9526780.1"/>
    </source>
</evidence>
<dbReference type="AlphaFoldDB" id="A0A9P6ED31"/>
<proteinExistence type="predicted"/>
<sequence length="171" mass="18011">MACGWQYTLASNIYTPLSNLCGQEGATANVGGIIAAMNLAASLFVLIAATVSVLSIEINFPSLRLAIASGMVAYIFLLIASLAAMLPWFLPGLAPLLFLVGSIEVAVSVVVCSATVVILSTYSALRHRQHRSLLYPINVSGLDLQPSTTAVSANSNASQTRQVNCHSRCEI</sequence>
<feature type="transmembrane region" description="Helical" evidence="1">
    <location>
        <begin position="96"/>
        <end position="125"/>
    </location>
</feature>
<feature type="transmembrane region" description="Helical" evidence="1">
    <location>
        <begin position="33"/>
        <end position="54"/>
    </location>
</feature>
<name>A0A9P6ED31_9AGAR</name>
<dbReference type="Proteomes" id="UP000807306">
    <property type="component" value="Unassembled WGS sequence"/>
</dbReference>
<evidence type="ECO:0000313" key="3">
    <source>
        <dbReference type="Proteomes" id="UP000807306"/>
    </source>
</evidence>
<dbReference type="EMBL" id="MU157867">
    <property type="protein sequence ID" value="KAF9526780.1"/>
    <property type="molecule type" value="Genomic_DNA"/>
</dbReference>
<keyword evidence="1" id="KW-0472">Membrane</keyword>
<accession>A0A9P6ED31</accession>